<keyword evidence="4" id="KW-1185">Reference proteome</keyword>
<name>A0A0X8FD94_9LACT</name>
<organism evidence="2 3">
    <name type="scientific">Aerococcus urinae</name>
    <dbReference type="NCBI Taxonomy" id="1376"/>
    <lineage>
        <taxon>Bacteria</taxon>
        <taxon>Bacillati</taxon>
        <taxon>Bacillota</taxon>
        <taxon>Bacilli</taxon>
        <taxon>Lactobacillales</taxon>
        <taxon>Aerococcaceae</taxon>
        <taxon>Aerococcus</taxon>
    </lineage>
</organism>
<dbReference type="GeneID" id="35768552"/>
<dbReference type="OrthoDB" id="9805740at2"/>
<dbReference type="KEGG" id="aun:AWM73_01240"/>
<dbReference type="AlphaFoldDB" id="A0A0X8FD94"/>
<proteinExistence type="predicted"/>
<dbReference type="Proteomes" id="UP001069145">
    <property type="component" value="Unassembled WGS sequence"/>
</dbReference>
<evidence type="ECO:0008006" key="5">
    <source>
        <dbReference type="Google" id="ProtNLM"/>
    </source>
</evidence>
<protein>
    <recommendedName>
        <fullName evidence="5">Alpha-ribazole-5-phosphate synthase</fullName>
    </recommendedName>
</protein>
<sequence>MKYRDLTLLAIEEMFPLGLTKQRAEEDYLVFACDSSASIGEKPNDQLASPNPLTAQTALRVPLIELRAVNAEPVLAFYLVNNEMNPTGLAYQEGFQAELKRAGFPHIQVNGSTEENMVTSMSALGVVLMGKAANNEGLWIKRVVSGDRVFQLKRPRCGQAVLDEMDKLVSYQDIDLLLSRPDLVHEICPIGSKGALNEAGQVADCNQLSFKANPQGEDLAIHQDSAGPATALVVVGTDQLGSFLVDHFEEVYDLGEMV</sequence>
<dbReference type="EMBL" id="JAOTML010000004">
    <property type="protein sequence ID" value="MCY3053316.1"/>
    <property type="molecule type" value="Genomic_DNA"/>
</dbReference>
<evidence type="ECO:0000313" key="2">
    <source>
        <dbReference type="EMBL" id="QPS01458.1"/>
    </source>
</evidence>
<dbReference type="EMBL" id="CP065662">
    <property type="protein sequence ID" value="QPS01458.1"/>
    <property type="molecule type" value="Genomic_DNA"/>
</dbReference>
<evidence type="ECO:0000313" key="4">
    <source>
        <dbReference type="Proteomes" id="UP001069145"/>
    </source>
</evidence>
<gene>
    <name evidence="2" type="ORF">I6G68_08815</name>
    <name evidence="1" type="ORF">ODY43_04850</name>
</gene>
<evidence type="ECO:0000313" key="3">
    <source>
        <dbReference type="Proteomes" id="UP000594771"/>
    </source>
</evidence>
<dbReference type="RefSeq" id="WP_060777712.1">
    <property type="nucleotide sequence ID" value="NZ_CAJHLF010000001.1"/>
</dbReference>
<accession>A0A0X8FD94</accession>
<reference evidence="1" key="2">
    <citation type="submission" date="2022-09" db="EMBL/GenBank/DDBJ databases">
        <title>Aerococcus urinae taxonomy study.</title>
        <authorList>
            <person name="Christensen J."/>
            <person name="Senneby E."/>
        </authorList>
    </citation>
    <scope>NUCLEOTIDE SEQUENCE</scope>
    <source>
        <strain evidence="1">NLD-066-U95</strain>
    </source>
</reference>
<evidence type="ECO:0000313" key="1">
    <source>
        <dbReference type="EMBL" id="MCY3053316.1"/>
    </source>
</evidence>
<dbReference type="Proteomes" id="UP000594771">
    <property type="component" value="Chromosome"/>
</dbReference>
<reference evidence="2 3" key="1">
    <citation type="submission" date="2020-12" db="EMBL/GenBank/DDBJ databases">
        <title>FDA dAtabase for Regulatory Grade micrObial Sequences (FDA-ARGOS): Supporting development and validation of Infectious Disease Dx tests.</title>
        <authorList>
            <person name="Sproer C."/>
            <person name="Gronow S."/>
            <person name="Severitt S."/>
            <person name="Schroder I."/>
            <person name="Tallon L."/>
            <person name="Sadzewicz L."/>
            <person name="Zhao X."/>
            <person name="Boylan J."/>
            <person name="Ott S."/>
            <person name="Bowen H."/>
            <person name="Vavikolanu K."/>
            <person name="Mehta A."/>
            <person name="Aluvathingal J."/>
            <person name="Nadendla S."/>
            <person name="Lowell S."/>
            <person name="Myers T."/>
            <person name="Yan Y."/>
            <person name="Sichtig H."/>
        </authorList>
    </citation>
    <scope>NUCLEOTIDE SEQUENCE [LARGE SCALE GENOMIC DNA]</scope>
    <source>
        <strain evidence="2 3">FDAARGOS_911</strain>
    </source>
</reference>